<name>A0ABR0N4G0_GOSAR</name>
<comment type="caution">
    <text evidence="1">The sequence shown here is derived from an EMBL/GenBank/DDBJ whole genome shotgun (WGS) entry which is preliminary data.</text>
</comment>
<dbReference type="EMBL" id="JARKNE010000011">
    <property type="protein sequence ID" value="KAK5785452.1"/>
    <property type="molecule type" value="Genomic_DNA"/>
</dbReference>
<organism evidence="1 2">
    <name type="scientific">Gossypium arboreum</name>
    <name type="common">Tree cotton</name>
    <name type="synonym">Gossypium nanking</name>
    <dbReference type="NCBI Taxonomy" id="29729"/>
    <lineage>
        <taxon>Eukaryota</taxon>
        <taxon>Viridiplantae</taxon>
        <taxon>Streptophyta</taxon>
        <taxon>Embryophyta</taxon>
        <taxon>Tracheophyta</taxon>
        <taxon>Spermatophyta</taxon>
        <taxon>Magnoliopsida</taxon>
        <taxon>eudicotyledons</taxon>
        <taxon>Gunneridae</taxon>
        <taxon>Pentapetalae</taxon>
        <taxon>rosids</taxon>
        <taxon>malvids</taxon>
        <taxon>Malvales</taxon>
        <taxon>Malvaceae</taxon>
        <taxon>Malvoideae</taxon>
        <taxon>Gossypium</taxon>
    </lineage>
</organism>
<dbReference type="Proteomes" id="UP001358586">
    <property type="component" value="Chromosome 11"/>
</dbReference>
<sequence>MGVNIPDEGVGPLIEVIIGAFQQIAGAKPTHILVNPAPINRVLPLECIQTLGVKEFTGVKGINPTVAEYLLEGVKRIIDQMSCFIEEKLLYCVFTRR</sequence>
<protein>
    <submittedName>
        <fullName evidence="1">Uncharacterized protein</fullName>
    </submittedName>
</protein>
<accession>A0ABR0N4G0</accession>
<reference evidence="1 2" key="1">
    <citation type="submission" date="2023-03" db="EMBL/GenBank/DDBJ databases">
        <title>WGS of Gossypium arboreum.</title>
        <authorList>
            <person name="Yu D."/>
        </authorList>
    </citation>
    <scope>NUCLEOTIDE SEQUENCE [LARGE SCALE GENOMIC DNA]</scope>
    <source>
        <tissue evidence="1">Leaf</tissue>
    </source>
</reference>
<evidence type="ECO:0000313" key="1">
    <source>
        <dbReference type="EMBL" id="KAK5785452.1"/>
    </source>
</evidence>
<keyword evidence="2" id="KW-1185">Reference proteome</keyword>
<evidence type="ECO:0000313" key="2">
    <source>
        <dbReference type="Proteomes" id="UP001358586"/>
    </source>
</evidence>
<proteinExistence type="predicted"/>
<gene>
    <name evidence="1" type="ORF">PVK06_040041</name>
</gene>